<comment type="subcellular location">
    <subcellularLocation>
        <location evidence="1">Cell membrane</location>
        <topology evidence="1">Multi-pass membrane protein</topology>
    </subcellularLocation>
</comment>
<dbReference type="STRING" id="314256.OG2516_04953"/>
<feature type="transmembrane region" description="Helical" evidence="8">
    <location>
        <begin position="288"/>
        <end position="309"/>
    </location>
</feature>
<dbReference type="Proteomes" id="UP000003635">
    <property type="component" value="Unassembled WGS sequence"/>
</dbReference>
<dbReference type="InterPro" id="IPR000522">
    <property type="entry name" value="ABC_transptr_permease_BtuC"/>
</dbReference>
<keyword evidence="10" id="KW-1185">Reference proteome</keyword>
<dbReference type="EMBL" id="AAOT01000034">
    <property type="protein sequence ID" value="EAR50197.1"/>
    <property type="molecule type" value="Genomic_DNA"/>
</dbReference>
<evidence type="ECO:0000256" key="4">
    <source>
        <dbReference type="ARBA" id="ARBA00022475"/>
    </source>
</evidence>
<name>Q2CBZ7_OCEGH</name>
<dbReference type="RefSeq" id="WP_007254518.1">
    <property type="nucleotide sequence ID" value="NZ_CH724107.1"/>
</dbReference>
<keyword evidence="6 8" id="KW-1133">Transmembrane helix</keyword>
<evidence type="ECO:0000313" key="10">
    <source>
        <dbReference type="Proteomes" id="UP000003635"/>
    </source>
</evidence>
<dbReference type="eggNOG" id="COG4605">
    <property type="taxonomic scope" value="Bacteria"/>
</dbReference>
<feature type="transmembrane region" description="Helical" evidence="8">
    <location>
        <begin position="73"/>
        <end position="96"/>
    </location>
</feature>
<comment type="similarity">
    <text evidence="2">Belongs to the binding-protein-dependent transport system permease family. FecCD subfamily.</text>
</comment>
<comment type="caution">
    <text evidence="9">The sequence shown here is derived from an EMBL/GenBank/DDBJ whole genome shotgun (WGS) entry which is preliminary data.</text>
</comment>
<evidence type="ECO:0000256" key="5">
    <source>
        <dbReference type="ARBA" id="ARBA00022692"/>
    </source>
</evidence>
<keyword evidence="4" id="KW-1003">Cell membrane</keyword>
<keyword evidence="3" id="KW-0813">Transport</keyword>
<evidence type="ECO:0000256" key="8">
    <source>
        <dbReference type="SAM" id="Phobius"/>
    </source>
</evidence>
<dbReference type="PANTHER" id="PTHR30472">
    <property type="entry name" value="FERRIC ENTEROBACTIN TRANSPORT SYSTEM PERMEASE PROTEIN"/>
    <property type="match status" value="1"/>
</dbReference>
<dbReference type="InterPro" id="IPR037294">
    <property type="entry name" value="ABC_BtuC-like"/>
</dbReference>
<dbReference type="Gene3D" id="1.10.3470.10">
    <property type="entry name" value="ABC transporter involved in vitamin B12 uptake, BtuC"/>
    <property type="match status" value="1"/>
</dbReference>
<evidence type="ECO:0000256" key="6">
    <source>
        <dbReference type="ARBA" id="ARBA00022989"/>
    </source>
</evidence>
<keyword evidence="5 8" id="KW-0812">Transmembrane</keyword>
<reference evidence="9 10" key="1">
    <citation type="journal article" date="2010" name="J. Bacteriol.">
        <title>Genome sequences of Oceanicola granulosus HTCC2516(T) and Oceanicola batsensis HTCC2597(TDelta).</title>
        <authorList>
            <person name="Thrash J.C."/>
            <person name="Cho J.C."/>
            <person name="Vergin K.L."/>
            <person name="Giovannoni S.J."/>
        </authorList>
    </citation>
    <scope>NUCLEOTIDE SEQUENCE [LARGE SCALE GENOMIC DNA]</scope>
    <source>
        <strain evidence="10">ATCC BAA-861 / DSM 15982 / KCTC 12143 / HTCC2516</strain>
    </source>
</reference>
<gene>
    <name evidence="9" type="ORF">OG2516_04953</name>
</gene>
<accession>Q2CBZ7</accession>
<feature type="transmembrane region" description="Helical" evidence="8">
    <location>
        <begin position="102"/>
        <end position="121"/>
    </location>
</feature>
<evidence type="ECO:0000256" key="3">
    <source>
        <dbReference type="ARBA" id="ARBA00022448"/>
    </source>
</evidence>
<evidence type="ECO:0000313" key="9">
    <source>
        <dbReference type="EMBL" id="EAR50197.1"/>
    </source>
</evidence>
<dbReference type="GO" id="GO:0033214">
    <property type="term" value="P:siderophore-iron import into cell"/>
    <property type="evidence" value="ECO:0007669"/>
    <property type="project" value="TreeGrafter"/>
</dbReference>
<proteinExistence type="inferred from homology"/>
<dbReference type="GO" id="GO:0022857">
    <property type="term" value="F:transmembrane transporter activity"/>
    <property type="evidence" value="ECO:0007669"/>
    <property type="project" value="InterPro"/>
</dbReference>
<dbReference type="GO" id="GO:0005886">
    <property type="term" value="C:plasma membrane"/>
    <property type="evidence" value="ECO:0007669"/>
    <property type="project" value="UniProtKB-SubCell"/>
</dbReference>
<sequence>MAERRLALLALGLGGLVALFLLWQLRAPAGFILSLRAAKLGALLLVGAATGAATVLFQTVAANRLLTPGIVGFDALFVFLQTALVLALGGVGYAALPGMASFLAETACLMGAAMALFGALLRRGADDVVRMILTGVILGVLLRGLAGFAQRVLEPSEFAIVQAASFATFGAVDPGQLAIAALVLAAALAGALRLAPALDVAALGRVRARTLGLAHDRLVLAALGLVAAMVSVATALVGPITFLGLLAAALARAAVGTDAHARLLPAAALTGALILVAGQTLFERLLGMQSTLAVIVEFAGGLLFLALVLRRRPA</sequence>
<evidence type="ECO:0000256" key="7">
    <source>
        <dbReference type="ARBA" id="ARBA00023136"/>
    </source>
</evidence>
<organism evidence="9 10">
    <name type="scientific">Oceanicola granulosus (strain ATCC BAA-861 / DSM 15982 / KCTC 12143 / HTCC2516)</name>
    <dbReference type="NCBI Taxonomy" id="314256"/>
    <lineage>
        <taxon>Bacteria</taxon>
        <taxon>Pseudomonadati</taxon>
        <taxon>Pseudomonadota</taxon>
        <taxon>Alphaproteobacteria</taxon>
        <taxon>Rhodobacterales</taxon>
        <taxon>Roseobacteraceae</taxon>
        <taxon>Oceanicola</taxon>
    </lineage>
</organism>
<dbReference type="SUPFAM" id="SSF81345">
    <property type="entry name" value="ABC transporter involved in vitamin B12 uptake, BtuC"/>
    <property type="match status" value="1"/>
</dbReference>
<feature type="transmembrane region" description="Helical" evidence="8">
    <location>
        <begin position="128"/>
        <end position="149"/>
    </location>
</feature>
<feature type="transmembrane region" description="Helical" evidence="8">
    <location>
        <begin position="40"/>
        <end position="61"/>
    </location>
</feature>
<dbReference type="Pfam" id="PF01032">
    <property type="entry name" value="FecCD"/>
    <property type="match status" value="1"/>
</dbReference>
<feature type="transmembrane region" description="Helical" evidence="8">
    <location>
        <begin position="218"/>
        <end position="251"/>
    </location>
</feature>
<dbReference type="PANTHER" id="PTHR30472:SF19">
    <property type="entry name" value="PETROBACTIN IMPORT SYSTEM PERMEASE PROTEIN YCLO"/>
    <property type="match status" value="1"/>
</dbReference>
<dbReference type="HOGENOM" id="CLU_050494_0_0_5"/>
<feature type="transmembrane region" description="Helical" evidence="8">
    <location>
        <begin position="179"/>
        <end position="198"/>
    </location>
</feature>
<keyword evidence="7 8" id="KW-0472">Membrane</keyword>
<evidence type="ECO:0000256" key="1">
    <source>
        <dbReference type="ARBA" id="ARBA00004651"/>
    </source>
</evidence>
<protein>
    <submittedName>
        <fullName evidence="9">ABC ferric siderophore transporter, inner membrane subunit</fullName>
    </submittedName>
</protein>
<dbReference type="AlphaFoldDB" id="Q2CBZ7"/>
<evidence type="ECO:0000256" key="2">
    <source>
        <dbReference type="ARBA" id="ARBA00007935"/>
    </source>
</evidence>
<dbReference type="OrthoDB" id="9796260at2"/>